<keyword evidence="1" id="KW-1133">Transmembrane helix</keyword>
<gene>
    <name evidence="2" type="ORF">SAMN04488131_10898</name>
</gene>
<dbReference type="RefSeq" id="WP_091205242.1">
    <property type="nucleotide sequence ID" value="NZ_FONQ01000008.1"/>
</dbReference>
<reference evidence="3" key="1">
    <citation type="submission" date="2016-10" db="EMBL/GenBank/DDBJ databases">
        <authorList>
            <person name="Varghese N."/>
            <person name="Submissions S."/>
        </authorList>
    </citation>
    <scope>NUCLEOTIDE SEQUENCE [LARGE SCALE GENOMIC DNA]</scope>
    <source>
        <strain evidence="3">CGMCC 1.9227</strain>
    </source>
</reference>
<evidence type="ECO:0000256" key="1">
    <source>
        <dbReference type="SAM" id="Phobius"/>
    </source>
</evidence>
<evidence type="ECO:0000313" key="3">
    <source>
        <dbReference type="Proteomes" id="UP000198596"/>
    </source>
</evidence>
<keyword evidence="1" id="KW-0472">Membrane</keyword>
<evidence type="ECO:0008006" key="4">
    <source>
        <dbReference type="Google" id="ProtNLM"/>
    </source>
</evidence>
<dbReference type="OrthoDB" id="1454284at2"/>
<protein>
    <recommendedName>
        <fullName evidence="4">HEAT repeat-containing protein</fullName>
    </recommendedName>
</protein>
<evidence type="ECO:0000313" key="2">
    <source>
        <dbReference type="EMBL" id="SFF08111.1"/>
    </source>
</evidence>
<feature type="transmembrane region" description="Helical" evidence="1">
    <location>
        <begin position="20"/>
        <end position="39"/>
    </location>
</feature>
<keyword evidence="1" id="KW-0812">Transmembrane</keyword>
<name>A0A1I2FUK4_9FLAO</name>
<dbReference type="SUPFAM" id="SSF48371">
    <property type="entry name" value="ARM repeat"/>
    <property type="match status" value="1"/>
</dbReference>
<organism evidence="2 3">
    <name type="scientific">Flavobacterium xueshanense</name>
    <dbReference type="NCBI Taxonomy" id="935223"/>
    <lineage>
        <taxon>Bacteria</taxon>
        <taxon>Pseudomonadati</taxon>
        <taxon>Bacteroidota</taxon>
        <taxon>Flavobacteriia</taxon>
        <taxon>Flavobacteriales</taxon>
        <taxon>Flavobacteriaceae</taxon>
        <taxon>Flavobacterium</taxon>
    </lineage>
</organism>
<dbReference type="STRING" id="935223.SAMN04488131_10898"/>
<dbReference type="Proteomes" id="UP000198596">
    <property type="component" value="Unassembled WGS sequence"/>
</dbReference>
<accession>A0A1I2FUK4</accession>
<proteinExistence type="predicted"/>
<dbReference type="InterPro" id="IPR016024">
    <property type="entry name" value="ARM-type_fold"/>
</dbReference>
<dbReference type="AlphaFoldDB" id="A0A1I2FUK4"/>
<sequence>MNTNYYLIDYFNESPSIIQVAWSISGVFFVIITPLILYLKFLRGHLRKKERVTAEFENDFESSLINYLYSGNEEEEISSEQKVIINQLKECIKDPFRRKILIAVLLKLKNEVSGEIAEAIQKLYFHTGLVNFALSRLKHKKWYVIAKGIRELKQFHVKEAHDEVIVHINHPRREVRKEMQLYMVNLFYFDGLDFLDVLETQLSEWDQIQLLEVLQRLENQNISNIKSWLNSSNDSVIIFALKLAKIYNQFEAKDELINLLYHINKKIRLEAIHVLSYLNVLEAKDILKNNIEGRSLEEQIAFFKLMEDLYEQTDESFVMKYIHHEIFEIKVSTLKILKVLNRERFNLLKFESSESNFLRIVNFIENN</sequence>
<dbReference type="EMBL" id="FONQ01000008">
    <property type="protein sequence ID" value="SFF08111.1"/>
    <property type="molecule type" value="Genomic_DNA"/>
</dbReference>
<keyword evidence="3" id="KW-1185">Reference proteome</keyword>